<feature type="active site" description="Nucleophile" evidence="7 8">
    <location>
        <position position="386"/>
    </location>
</feature>
<evidence type="ECO:0000256" key="2">
    <source>
        <dbReference type="ARBA" id="ARBA00011083"/>
    </source>
</evidence>
<reference evidence="9 10" key="1">
    <citation type="submission" date="2020-04" db="EMBL/GenBank/DDBJ databases">
        <title>Perkinsus olseni comparative genomics.</title>
        <authorList>
            <person name="Bogema D.R."/>
        </authorList>
    </citation>
    <scope>NUCLEOTIDE SEQUENCE [LARGE SCALE GENOMIC DNA]</scope>
    <source>
        <strain evidence="9">00978-12</strain>
    </source>
</reference>
<dbReference type="GO" id="GO:0046900">
    <property type="term" value="P:tetrahydrofolylpolyglutamate metabolic process"/>
    <property type="evidence" value="ECO:0007669"/>
    <property type="project" value="TreeGrafter"/>
</dbReference>
<dbReference type="Gene3D" id="3.40.50.880">
    <property type="match status" value="1"/>
</dbReference>
<name>A0A7J6NTD4_PEROL</name>
<dbReference type="Gene3D" id="1.10.287.1080">
    <property type="entry name" value="MazG-like"/>
    <property type="match status" value="2"/>
</dbReference>
<evidence type="ECO:0000256" key="3">
    <source>
        <dbReference type="ARBA" id="ARBA00012886"/>
    </source>
</evidence>
<dbReference type="InterPro" id="IPR011697">
    <property type="entry name" value="Peptidase_C26"/>
</dbReference>
<evidence type="ECO:0000256" key="4">
    <source>
        <dbReference type="ARBA" id="ARBA00022525"/>
    </source>
</evidence>
<evidence type="ECO:0000313" key="9">
    <source>
        <dbReference type="EMBL" id="KAF4686807.1"/>
    </source>
</evidence>
<proteinExistence type="inferred from homology"/>
<keyword evidence="6 8" id="KW-0378">Hydrolase</keyword>
<dbReference type="EMBL" id="JABANP010000207">
    <property type="protein sequence ID" value="KAF4686807.1"/>
    <property type="molecule type" value="Genomic_DNA"/>
</dbReference>
<dbReference type="PROSITE" id="PS51275">
    <property type="entry name" value="PEPTIDASE_C26_GGH"/>
    <property type="match status" value="1"/>
</dbReference>
<dbReference type="OrthoDB" id="64220at2759"/>
<keyword evidence="4" id="KW-0964">Secreted</keyword>
<dbReference type="GO" id="GO:0005576">
    <property type="term" value="C:extracellular region"/>
    <property type="evidence" value="ECO:0007669"/>
    <property type="project" value="UniProtKB-SubCell"/>
</dbReference>
<dbReference type="GO" id="GO:0034722">
    <property type="term" value="F:gamma-glutamyl-peptidase activity"/>
    <property type="evidence" value="ECO:0007669"/>
    <property type="project" value="UniProtKB-UniRule"/>
</dbReference>
<dbReference type="PANTHER" id="PTHR11315">
    <property type="entry name" value="PROTEASE FAMILY C26 GAMMA-GLUTAMYL HYDROLASE"/>
    <property type="match status" value="1"/>
</dbReference>
<feature type="active site" description="Proton donor" evidence="7">
    <location>
        <position position="483"/>
    </location>
</feature>
<dbReference type="InterPro" id="IPR029062">
    <property type="entry name" value="Class_I_gatase-like"/>
</dbReference>
<dbReference type="SUPFAM" id="SSF101386">
    <property type="entry name" value="all-alpha NTP pyrophosphatases"/>
    <property type="match status" value="2"/>
</dbReference>
<dbReference type="InterPro" id="IPR015527">
    <property type="entry name" value="Pept_C26_g-glut_hydrolase"/>
</dbReference>
<keyword evidence="5" id="KW-0732">Signal</keyword>
<comment type="caution">
    <text evidence="9">The sequence shown here is derived from an EMBL/GenBank/DDBJ whole genome shotgun (WGS) entry which is preliminary data.</text>
</comment>
<comment type="catalytic activity">
    <reaction evidence="8">
        <text>(6S)-5,6,7,8-tetrahydrofolyl-(gamma-L-Glu)(n) + (n-1) H2O = (6S)-5,6,7,8-tetrahydrofolate + (n-1) L-glutamate</text>
        <dbReference type="Rhea" id="RHEA:56784"/>
        <dbReference type="Rhea" id="RHEA-COMP:14738"/>
        <dbReference type="ChEBI" id="CHEBI:15377"/>
        <dbReference type="ChEBI" id="CHEBI:29985"/>
        <dbReference type="ChEBI" id="CHEBI:57453"/>
        <dbReference type="ChEBI" id="CHEBI:141005"/>
        <dbReference type="EC" id="3.4.19.9"/>
    </reaction>
</comment>
<dbReference type="PROSITE" id="PS51273">
    <property type="entry name" value="GATASE_TYPE_1"/>
    <property type="match status" value="1"/>
</dbReference>
<dbReference type="AlphaFoldDB" id="A0A7J6NTD4"/>
<comment type="similarity">
    <text evidence="2">Belongs to the peptidase C26 family.</text>
</comment>
<sequence length="568" mass="62845">MVEVSAHSPSAEVPDKVAAPIRDIQRKLSKGTTPAACGLRVARAAGLVAETLQWKGEGTKALSDGESEKLSDRLHALIRLILVTANCLSIDVAEAAGLKVAKNKAKYPAEIVRGSSAKYNEYDSYTPRKCRVGGARDVETLEQMAEEMTQFAIDRDWLQYHTPRNLTLALCGEVGELCELLAEQDGTKECLNDSPEAEEISDCLFRFRSILAVLKGSGLRCRIAYVFTCCLGRRRFLPMACSLFLCVLLYPLLYALKLPYDQSVRALGLNDAVYVDSTTEPVGCSPEVRRPLVGVITLPCWEHCLSGGGGYIAASYVKWLEAAGAQVVPIPHYDTHERISKLLRMVSGVLFTGGGDQGLQWDTLTEWIIKARTTEELAGLPVWGTCLGFERLMQIAAGNDSILESTPGADDGSIQAMHATSIRNMTYNHHGWGVWSDNLLRYPEAEKNLRVLATSRSHAVGRDFVAVVEGRNAFDGVWAVQFHPEKPSFEWNSKLAIDHSRISVEANRFFADFFLSRVREHPPRRGCLTPSEEASILIYNYPLYFTGWMGSPGADARKEGYFTETYFI</sequence>
<evidence type="ECO:0000256" key="5">
    <source>
        <dbReference type="ARBA" id="ARBA00022729"/>
    </source>
</evidence>
<accession>A0A7J6NTD4</accession>
<evidence type="ECO:0000256" key="8">
    <source>
        <dbReference type="PROSITE-ProRule" id="PRU00607"/>
    </source>
</evidence>
<dbReference type="Pfam" id="PF07722">
    <property type="entry name" value="Peptidase_C26"/>
    <property type="match status" value="1"/>
</dbReference>
<evidence type="ECO:0000256" key="6">
    <source>
        <dbReference type="ARBA" id="ARBA00022801"/>
    </source>
</evidence>
<feature type="active site" evidence="8">
    <location>
        <position position="483"/>
    </location>
</feature>
<organism evidence="9 10">
    <name type="scientific">Perkinsus olseni</name>
    <name type="common">Perkinsus atlanticus</name>
    <dbReference type="NCBI Taxonomy" id="32597"/>
    <lineage>
        <taxon>Eukaryota</taxon>
        <taxon>Sar</taxon>
        <taxon>Alveolata</taxon>
        <taxon>Perkinsozoa</taxon>
        <taxon>Perkinsea</taxon>
        <taxon>Perkinsida</taxon>
        <taxon>Perkinsidae</taxon>
        <taxon>Perkinsus</taxon>
    </lineage>
</organism>
<gene>
    <name evidence="9" type="ORF">FOZ60_004776</name>
</gene>
<evidence type="ECO:0000256" key="7">
    <source>
        <dbReference type="PIRSR" id="PIRSR615527-1"/>
    </source>
</evidence>
<dbReference type="EC" id="3.4.19.9" evidence="3 8"/>
<protein>
    <recommendedName>
        <fullName evidence="3 8">folate gamma-glutamyl hydrolase</fullName>
        <ecNumber evidence="3 8">3.4.19.9</ecNumber>
    </recommendedName>
</protein>
<comment type="subcellular location">
    <subcellularLocation>
        <location evidence="1">Secreted</location>
        <location evidence="1">Extracellular space</location>
    </subcellularLocation>
</comment>
<evidence type="ECO:0000313" key="10">
    <source>
        <dbReference type="Proteomes" id="UP000541610"/>
    </source>
</evidence>
<dbReference type="Proteomes" id="UP000541610">
    <property type="component" value="Unassembled WGS sequence"/>
</dbReference>
<dbReference type="GO" id="GO:0005773">
    <property type="term" value="C:vacuole"/>
    <property type="evidence" value="ECO:0007669"/>
    <property type="project" value="TreeGrafter"/>
</dbReference>
<evidence type="ECO:0000256" key="1">
    <source>
        <dbReference type="ARBA" id="ARBA00004239"/>
    </source>
</evidence>
<dbReference type="PANTHER" id="PTHR11315:SF0">
    <property type="entry name" value="FOLATE GAMMA-GLUTAMYL HYDROLASE"/>
    <property type="match status" value="1"/>
</dbReference>
<dbReference type="SUPFAM" id="SSF52317">
    <property type="entry name" value="Class I glutamine amidotransferase-like"/>
    <property type="match status" value="1"/>
</dbReference>